<gene>
    <name evidence="1" type="ORF">rCG_60376</name>
</gene>
<dbReference type="Proteomes" id="UP000234681">
    <property type="component" value="Chromosome 14"/>
</dbReference>
<accession>A6KKC4</accession>
<evidence type="ECO:0000313" key="2">
    <source>
        <dbReference type="Proteomes" id="UP000234681"/>
    </source>
</evidence>
<reference evidence="1 2" key="1">
    <citation type="submission" date="2005-09" db="EMBL/GenBank/DDBJ databases">
        <authorList>
            <person name="Mural R.J."/>
            <person name="Li P.W."/>
            <person name="Adams M.D."/>
            <person name="Amanatides P.G."/>
            <person name="Baden-Tillson H."/>
            <person name="Barnstead M."/>
            <person name="Chin S.H."/>
            <person name="Dew I."/>
            <person name="Evans C.A."/>
            <person name="Ferriera S."/>
            <person name="Flanigan M."/>
            <person name="Fosler C."/>
            <person name="Glodek A."/>
            <person name="Gu Z."/>
            <person name="Holt R.A."/>
            <person name="Jennings D."/>
            <person name="Kraft C.L."/>
            <person name="Lu F."/>
            <person name="Nguyen T."/>
            <person name="Nusskern D.R."/>
            <person name="Pfannkoch C.M."/>
            <person name="Sitter C."/>
            <person name="Sutton G.G."/>
            <person name="Venter J.C."/>
            <person name="Wang Z."/>
            <person name="Woodage T."/>
            <person name="Zheng X.H."/>
            <person name="Zhong F."/>
        </authorList>
    </citation>
    <scope>NUCLEOTIDE SEQUENCE [LARGE SCALE GENOMIC DNA]</scope>
    <source>
        <strain>BN</strain>
        <strain evidence="2">Sprague-Dawley</strain>
    </source>
</reference>
<evidence type="ECO:0000313" key="1">
    <source>
        <dbReference type="EMBL" id="EDL88586.1"/>
    </source>
</evidence>
<name>A6KKC4_RAT</name>
<sequence>MRSECVSGHTNSSHCLLRPVRRILPQASRIVFPHPSSIAHGS</sequence>
<dbReference type="AlphaFoldDB" id="A6KKC4"/>
<organism evidence="1 2">
    <name type="scientific">Rattus norvegicus</name>
    <name type="common">Rat</name>
    <dbReference type="NCBI Taxonomy" id="10116"/>
    <lineage>
        <taxon>Eukaryota</taxon>
        <taxon>Metazoa</taxon>
        <taxon>Chordata</taxon>
        <taxon>Craniata</taxon>
        <taxon>Vertebrata</taxon>
        <taxon>Euteleostomi</taxon>
        <taxon>Mammalia</taxon>
        <taxon>Eutheria</taxon>
        <taxon>Euarchontoglires</taxon>
        <taxon>Glires</taxon>
        <taxon>Rodentia</taxon>
        <taxon>Myomorpha</taxon>
        <taxon>Muroidea</taxon>
        <taxon>Muridae</taxon>
        <taxon>Murinae</taxon>
        <taxon>Rattus</taxon>
    </lineage>
</organism>
<proteinExistence type="predicted"/>
<dbReference type="EMBL" id="CH474060">
    <property type="protein sequence ID" value="EDL88586.1"/>
    <property type="molecule type" value="Genomic_DNA"/>
</dbReference>
<protein>
    <submittedName>
        <fullName evidence="1">RCG60376</fullName>
    </submittedName>
</protein>